<reference evidence="1 2" key="1">
    <citation type="submission" date="2022-01" db="EMBL/GenBank/DDBJ databases">
        <authorList>
            <person name="Stokar-Avihail A."/>
        </authorList>
    </citation>
    <scope>NUCLEOTIDE SEQUENCE [LARGE SCALE GENOMIC DNA]</scope>
</reference>
<dbReference type="EMBL" id="OM236516">
    <property type="protein sequence ID" value="UNY48808.1"/>
    <property type="molecule type" value="Genomic_DNA"/>
</dbReference>
<evidence type="ECO:0000313" key="1">
    <source>
        <dbReference type="EMBL" id="UNY48808.1"/>
    </source>
</evidence>
<proteinExistence type="predicted"/>
<gene>
    <name evidence="1" type="ORF">fado_93</name>
</gene>
<keyword evidence="2" id="KW-1185">Reference proteome</keyword>
<accession>A0AAE9G5T4</accession>
<dbReference type="Proteomes" id="UP000831021">
    <property type="component" value="Segment"/>
</dbReference>
<protein>
    <submittedName>
        <fullName evidence="1">Uncharacterized protein</fullName>
    </submittedName>
</protein>
<name>A0AAE9G5T4_9CAUD</name>
<organism evidence="1 2">
    <name type="scientific">Bacillus phage FADO</name>
    <dbReference type="NCBI Taxonomy" id="2917160"/>
    <lineage>
        <taxon>Viruses</taxon>
        <taxon>Duplodnaviria</taxon>
        <taxon>Heunggongvirae</taxon>
        <taxon>Uroviricota</taxon>
        <taxon>Caudoviricetes</taxon>
        <taxon>Heleneionescovirinae</taxon>
        <taxon>Zhangjivirus</taxon>
        <taxon>Zhangjivirus fado</taxon>
    </lineage>
</organism>
<evidence type="ECO:0000313" key="2">
    <source>
        <dbReference type="Proteomes" id="UP000831021"/>
    </source>
</evidence>
<sequence length="57" mass="6592">MDFMIGAHKFSANSIDEALLLAKKKMIEEGWRNLRLMIKSDDGWGVCRVIPSFETKY</sequence>